<sequence>MRGSGPRLQEDERMMDHEAELEAAINLSTGQTTAAVRASSATPTTNGVAHEDDITAQALTPAHMTAPMSTRWSRLDGE</sequence>
<organism evidence="1 2">
    <name type="scientific">Hyalomma asiaticum</name>
    <name type="common">Tick</name>
    <dbReference type="NCBI Taxonomy" id="266040"/>
    <lineage>
        <taxon>Eukaryota</taxon>
        <taxon>Metazoa</taxon>
        <taxon>Ecdysozoa</taxon>
        <taxon>Arthropoda</taxon>
        <taxon>Chelicerata</taxon>
        <taxon>Arachnida</taxon>
        <taxon>Acari</taxon>
        <taxon>Parasitiformes</taxon>
        <taxon>Ixodida</taxon>
        <taxon>Ixodoidea</taxon>
        <taxon>Ixodidae</taxon>
        <taxon>Hyalomminae</taxon>
        <taxon>Hyalomma</taxon>
    </lineage>
</organism>
<evidence type="ECO:0000313" key="1">
    <source>
        <dbReference type="EMBL" id="KAH6922085.1"/>
    </source>
</evidence>
<proteinExistence type="predicted"/>
<accession>A0ACB7RJ00</accession>
<reference evidence="1" key="1">
    <citation type="submission" date="2020-05" db="EMBL/GenBank/DDBJ databases">
        <title>Large-scale comparative analyses of tick genomes elucidate their genetic diversity and vector capacities.</title>
        <authorList>
            <person name="Jia N."/>
            <person name="Wang J."/>
            <person name="Shi W."/>
            <person name="Du L."/>
            <person name="Sun Y."/>
            <person name="Zhan W."/>
            <person name="Jiang J."/>
            <person name="Wang Q."/>
            <person name="Zhang B."/>
            <person name="Ji P."/>
            <person name="Sakyi L.B."/>
            <person name="Cui X."/>
            <person name="Yuan T."/>
            <person name="Jiang B."/>
            <person name="Yang W."/>
            <person name="Lam T.T.-Y."/>
            <person name="Chang Q."/>
            <person name="Ding S."/>
            <person name="Wang X."/>
            <person name="Zhu J."/>
            <person name="Ruan X."/>
            <person name="Zhao L."/>
            <person name="Wei J."/>
            <person name="Que T."/>
            <person name="Du C."/>
            <person name="Cheng J."/>
            <person name="Dai P."/>
            <person name="Han X."/>
            <person name="Huang E."/>
            <person name="Gao Y."/>
            <person name="Liu J."/>
            <person name="Shao H."/>
            <person name="Ye R."/>
            <person name="Li L."/>
            <person name="Wei W."/>
            <person name="Wang X."/>
            <person name="Wang C."/>
            <person name="Yang T."/>
            <person name="Huo Q."/>
            <person name="Li W."/>
            <person name="Guo W."/>
            <person name="Chen H."/>
            <person name="Zhou L."/>
            <person name="Ni X."/>
            <person name="Tian J."/>
            <person name="Zhou Y."/>
            <person name="Sheng Y."/>
            <person name="Liu T."/>
            <person name="Pan Y."/>
            <person name="Xia L."/>
            <person name="Li J."/>
            <person name="Zhao F."/>
            <person name="Cao W."/>
        </authorList>
    </citation>
    <scope>NUCLEOTIDE SEQUENCE</scope>
    <source>
        <strain evidence="1">Hyas-2018</strain>
    </source>
</reference>
<dbReference type="EMBL" id="CM023489">
    <property type="protein sequence ID" value="KAH6922085.1"/>
    <property type="molecule type" value="Genomic_DNA"/>
</dbReference>
<gene>
    <name evidence="1" type="ORF">HPB50_009072</name>
</gene>
<dbReference type="Proteomes" id="UP000821845">
    <property type="component" value="Chromosome 9"/>
</dbReference>
<comment type="caution">
    <text evidence="1">The sequence shown here is derived from an EMBL/GenBank/DDBJ whole genome shotgun (WGS) entry which is preliminary data.</text>
</comment>
<evidence type="ECO:0000313" key="2">
    <source>
        <dbReference type="Proteomes" id="UP000821845"/>
    </source>
</evidence>
<protein>
    <submittedName>
        <fullName evidence="1">Uncharacterized protein</fullName>
    </submittedName>
</protein>
<keyword evidence="2" id="KW-1185">Reference proteome</keyword>
<name>A0ACB7RJ00_HYAAI</name>